<gene>
    <name evidence="1" type="ORF">MRB53_016524</name>
</gene>
<name>A0ACC2M2G6_PERAE</name>
<dbReference type="EMBL" id="CM056813">
    <property type="protein sequence ID" value="KAJ8639830.1"/>
    <property type="molecule type" value="Genomic_DNA"/>
</dbReference>
<protein>
    <submittedName>
        <fullName evidence="1">Uncharacterized protein</fullName>
    </submittedName>
</protein>
<comment type="caution">
    <text evidence="1">The sequence shown here is derived from an EMBL/GenBank/DDBJ whole genome shotgun (WGS) entry which is preliminary data.</text>
</comment>
<dbReference type="Proteomes" id="UP001234297">
    <property type="component" value="Chromosome 5"/>
</dbReference>
<organism evidence="1 2">
    <name type="scientific">Persea americana</name>
    <name type="common">Avocado</name>
    <dbReference type="NCBI Taxonomy" id="3435"/>
    <lineage>
        <taxon>Eukaryota</taxon>
        <taxon>Viridiplantae</taxon>
        <taxon>Streptophyta</taxon>
        <taxon>Embryophyta</taxon>
        <taxon>Tracheophyta</taxon>
        <taxon>Spermatophyta</taxon>
        <taxon>Magnoliopsida</taxon>
        <taxon>Magnoliidae</taxon>
        <taxon>Laurales</taxon>
        <taxon>Lauraceae</taxon>
        <taxon>Persea</taxon>
    </lineage>
</organism>
<accession>A0ACC2M2G6</accession>
<proteinExistence type="predicted"/>
<evidence type="ECO:0000313" key="1">
    <source>
        <dbReference type="EMBL" id="KAJ8639830.1"/>
    </source>
</evidence>
<evidence type="ECO:0000313" key="2">
    <source>
        <dbReference type="Proteomes" id="UP001234297"/>
    </source>
</evidence>
<keyword evidence="2" id="KW-1185">Reference proteome</keyword>
<sequence length="135" mass="14520">MNSNTLLAHLVLLWVDPPYPQDKNTSAPYANQNVAFWAHTQPHLKRLMLQPTTSPSKYPTSPFHFLKSLSPSALVFFFGFFNAGTARAPGGGSEAAMAGEGEVKKERGFCFFLGGAATSSSASSDEGWVGRFGGF</sequence>
<reference evidence="1 2" key="1">
    <citation type="journal article" date="2022" name="Hortic Res">
        <title>A haplotype resolved chromosomal level avocado genome allows analysis of novel avocado genes.</title>
        <authorList>
            <person name="Nath O."/>
            <person name="Fletcher S.J."/>
            <person name="Hayward A."/>
            <person name="Shaw L.M."/>
            <person name="Masouleh A.K."/>
            <person name="Furtado A."/>
            <person name="Henry R.J."/>
            <person name="Mitter N."/>
        </authorList>
    </citation>
    <scope>NUCLEOTIDE SEQUENCE [LARGE SCALE GENOMIC DNA]</scope>
    <source>
        <strain evidence="2">cv. Hass</strain>
    </source>
</reference>